<dbReference type="Proteomes" id="UP000199126">
    <property type="component" value="Unassembled WGS sequence"/>
</dbReference>
<organism evidence="5 6">
    <name type="scientific">Halogranum amylolyticum</name>
    <dbReference type="NCBI Taxonomy" id="660520"/>
    <lineage>
        <taxon>Archaea</taxon>
        <taxon>Methanobacteriati</taxon>
        <taxon>Methanobacteriota</taxon>
        <taxon>Stenosarchaea group</taxon>
        <taxon>Halobacteria</taxon>
        <taxon>Halobacteriales</taxon>
        <taxon>Haloferacaceae</taxon>
    </lineage>
</organism>
<evidence type="ECO:0000259" key="3">
    <source>
        <dbReference type="Pfam" id="PF26237"/>
    </source>
</evidence>
<keyword evidence="6" id="KW-1185">Reference proteome</keyword>
<evidence type="ECO:0000313" key="6">
    <source>
        <dbReference type="Proteomes" id="UP000199126"/>
    </source>
</evidence>
<evidence type="ECO:0000256" key="1">
    <source>
        <dbReference type="SAM" id="Phobius"/>
    </source>
</evidence>
<accession>A0A1H8UX50</accession>
<evidence type="ECO:0000259" key="4">
    <source>
        <dbReference type="Pfam" id="PF26238"/>
    </source>
</evidence>
<feature type="domain" description="DUF8054" evidence="2">
    <location>
        <begin position="10"/>
        <end position="89"/>
    </location>
</feature>
<dbReference type="OrthoDB" id="292134at2157"/>
<keyword evidence="1" id="KW-0812">Transmembrane</keyword>
<dbReference type="InterPro" id="IPR058675">
    <property type="entry name" value="DUF8054_C"/>
</dbReference>
<evidence type="ECO:0000259" key="2">
    <source>
        <dbReference type="Pfam" id="PF26236"/>
    </source>
</evidence>
<feature type="transmembrane region" description="Helical" evidence="1">
    <location>
        <begin position="50"/>
        <end position="67"/>
    </location>
</feature>
<dbReference type="Pfam" id="PF26238">
    <property type="entry name" value="DUF8054_M"/>
    <property type="match status" value="1"/>
</dbReference>
<dbReference type="InterPro" id="IPR058775">
    <property type="entry name" value="DUF8054_M"/>
</dbReference>
<evidence type="ECO:0000313" key="5">
    <source>
        <dbReference type="EMBL" id="SEP07731.1"/>
    </source>
</evidence>
<protein>
    <submittedName>
        <fullName evidence="5">Uncharacterized protein</fullName>
    </submittedName>
</protein>
<dbReference type="InterPro" id="IPR058674">
    <property type="entry name" value="DUF8054_N"/>
</dbReference>
<name>A0A1H8UX50_9EURY</name>
<feature type="domain" description="DUF8054" evidence="3">
    <location>
        <begin position="225"/>
        <end position="265"/>
    </location>
</feature>
<feature type="domain" description="DUF8054" evidence="4">
    <location>
        <begin position="104"/>
        <end position="222"/>
    </location>
</feature>
<proteinExistence type="predicted"/>
<keyword evidence="1" id="KW-0472">Membrane</keyword>
<reference evidence="6" key="1">
    <citation type="submission" date="2016-10" db="EMBL/GenBank/DDBJ databases">
        <authorList>
            <person name="Varghese N."/>
            <person name="Submissions S."/>
        </authorList>
    </citation>
    <scope>NUCLEOTIDE SEQUENCE [LARGE SCALE GENOMIC DNA]</scope>
    <source>
        <strain evidence="6">CGMCC 1.10121</strain>
    </source>
</reference>
<dbReference type="EMBL" id="FODV01000013">
    <property type="protein sequence ID" value="SEP07731.1"/>
    <property type="molecule type" value="Genomic_DNA"/>
</dbReference>
<gene>
    <name evidence="5" type="ORF">SAMN04487948_11317</name>
</gene>
<feature type="transmembrane region" description="Helical" evidence="1">
    <location>
        <begin position="23"/>
        <end position="44"/>
    </location>
</feature>
<dbReference type="Pfam" id="PF26237">
    <property type="entry name" value="DUF8054_C"/>
    <property type="match status" value="1"/>
</dbReference>
<sequence>MSIRKHTIYSAIRQPEYTGENRCLPCTIANVVISVIGSLALAFLSPPSGLVAFVTAIAVIYLRGYLVPGTPMLTKRYFPDQVLAWFDKEPTQTFHVYGDIKDVDAEDILRRADALEVCAGGDDLCLSPRFSEAWHQQVERLEIDAPERTLADLLDVPSARLTTQNRGRSFVATVDGNQVGQWESRAAFVADMTAERALSELTRGWNDVPVEQRSVLLRQLRVFLEWCPECGGAVRLAQKTRTSCCRSWAVIASACEGCDARLFEVKADEVEGVDG</sequence>
<keyword evidence="1" id="KW-1133">Transmembrane helix</keyword>
<dbReference type="AlphaFoldDB" id="A0A1H8UX50"/>
<dbReference type="Pfam" id="PF26236">
    <property type="entry name" value="DUF8054_N"/>
    <property type="match status" value="1"/>
</dbReference>